<dbReference type="GO" id="GO:0005968">
    <property type="term" value="C:Rab-protein geranylgeranyltransferase complex"/>
    <property type="evidence" value="ECO:0007669"/>
    <property type="project" value="InterPro"/>
</dbReference>
<dbReference type="PANTHER" id="PTHR11787:SF4">
    <property type="entry name" value="CHM, RAB ESCORT PROTEIN 1"/>
    <property type="match status" value="1"/>
</dbReference>
<dbReference type="GO" id="GO:0007264">
    <property type="term" value="P:small GTPase-mediated signal transduction"/>
    <property type="evidence" value="ECO:0007669"/>
    <property type="project" value="InterPro"/>
</dbReference>
<dbReference type="PRINTS" id="PR00891">
    <property type="entry name" value="RABGDIREP"/>
</dbReference>
<evidence type="ECO:0000313" key="8">
    <source>
        <dbReference type="Proteomes" id="UP001162029"/>
    </source>
</evidence>
<feature type="compositionally biased region" description="Basic and acidic residues" evidence="5">
    <location>
        <begin position="694"/>
        <end position="724"/>
    </location>
</feature>
<protein>
    <recommendedName>
        <fullName evidence="9">Rab proteins geranylgeranyltransferase component</fullName>
    </recommendedName>
</protein>
<dbReference type="InterPro" id="IPR001738">
    <property type="entry name" value="Rab_escort"/>
</dbReference>
<dbReference type="GO" id="GO:0005092">
    <property type="term" value="F:GDP-dissociation inhibitor activity"/>
    <property type="evidence" value="ECO:0007669"/>
    <property type="project" value="InterPro"/>
</dbReference>
<dbReference type="GO" id="GO:0016192">
    <property type="term" value="P:vesicle-mediated transport"/>
    <property type="evidence" value="ECO:0007669"/>
    <property type="project" value="TreeGrafter"/>
</dbReference>
<dbReference type="Gene3D" id="3.50.50.60">
    <property type="entry name" value="FAD/NAD(P)-binding domain"/>
    <property type="match status" value="1"/>
</dbReference>
<dbReference type="GO" id="GO:0005096">
    <property type="term" value="F:GTPase activator activity"/>
    <property type="evidence" value="ECO:0007669"/>
    <property type="project" value="UniProtKB-KW"/>
</dbReference>
<evidence type="ECO:0000256" key="5">
    <source>
        <dbReference type="SAM" id="MobiDB-lite"/>
    </source>
</evidence>
<dbReference type="AlphaFoldDB" id="A0AAV0T540"/>
<dbReference type="GO" id="GO:0005829">
    <property type="term" value="C:cytosol"/>
    <property type="evidence" value="ECO:0007669"/>
    <property type="project" value="TreeGrafter"/>
</dbReference>
<dbReference type="PANTHER" id="PTHR11787">
    <property type="entry name" value="RAB GDP-DISSOCIATION INHIBITOR"/>
    <property type="match status" value="1"/>
</dbReference>
<keyword evidence="6" id="KW-1133">Transmembrane helix</keyword>
<evidence type="ECO:0000256" key="4">
    <source>
        <dbReference type="ARBA" id="ARBA00022490"/>
    </source>
</evidence>
<sequence>MDTSLKETEYDVLFIGTGIVEAILAAALARIGKKVLHLDQNDYYGSNYASFTLDQFLRWMKNEAITPRNFGDDQENNQVDCNAGDAFAIDVENQWILPMKSSLKCHVLQEGFADEATKEELLRQSSSFSIDVSPRLMLSSEQLVETLITSGVGRYLEFAAIEHTYVHFQPSASGATQIENDLEPDTVWEVPCSKKDVFQSKLLGMVEKRQLMKFLQFVADYGETHILHEDVKTKNERTLALGRALKRPQNKMSQADGDAEIATYLERPFQELLEKHFKLSSKLQQVVVYCVGLATFPATKNQISARDGLAAVYCYVASIGRFTGTTFLAPLYGISELAQSFCRLCAVYGGVYVLRAPVDGFVLDTETNKISGVRCSDGDVLRTKHLVTNGSYVDCFRLTDGDTSTHVRGQILRGVFVLKTSLRNGMNRIMLVIPPEDHEFQNLFAIQVVQLDSGSYACPKGYFLVQISMPLPAECFDEMKKQQELMQSVIRRLILSSETELQQKQSKADVKSSSSPVMTNGATETEAATNVAQVSNAKIDTLCKPKWSDRIAWRAIFTMDHLASNDAFDVSANTKDRDLPANVWVCETSIVGSDCSSDTVLQKSSGDAVSPLEIHLESASANARAIFEMLCPGEPFLPKSASAQQAEQEEQESEEETVLRAAQKLAQQTQLKEEQTRSTAADSTTSQTATIVEDTIKADEVARASRSDTANKEDDPNDRTSSDQ</sequence>
<keyword evidence="6" id="KW-0812">Transmembrane</keyword>
<evidence type="ECO:0000256" key="2">
    <source>
        <dbReference type="ARBA" id="ARBA00005593"/>
    </source>
</evidence>
<feature type="compositionally biased region" description="Acidic residues" evidence="5">
    <location>
        <begin position="647"/>
        <end position="656"/>
    </location>
</feature>
<dbReference type="GO" id="GO:0006886">
    <property type="term" value="P:intracellular protein transport"/>
    <property type="evidence" value="ECO:0007669"/>
    <property type="project" value="InterPro"/>
</dbReference>
<dbReference type="Pfam" id="PF00996">
    <property type="entry name" value="GDI"/>
    <property type="match status" value="3"/>
</dbReference>
<feature type="compositionally biased region" description="Low complexity" evidence="5">
    <location>
        <begin position="677"/>
        <end position="690"/>
    </location>
</feature>
<comment type="caution">
    <text evidence="7">The sequence shown here is derived from an EMBL/GenBank/DDBJ whole genome shotgun (WGS) entry which is preliminary data.</text>
</comment>
<comment type="subcellular location">
    <subcellularLocation>
        <location evidence="1">Cytoplasm</location>
    </subcellularLocation>
</comment>
<evidence type="ECO:0008006" key="9">
    <source>
        <dbReference type="Google" id="ProtNLM"/>
    </source>
</evidence>
<evidence type="ECO:0000256" key="1">
    <source>
        <dbReference type="ARBA" id="ARBA00004496"/>
    </source>
</evidence>
<evidence type="ECO:0000313" key="7">
    <source>
        <dbReference type="EMBL" id="CAI5714994.1"/>
    </source>
</evidence>
<dbReference type="Gene3D" id="3.30.519.10">
    <property type="entry name" value="Guanine Nucleotide Dissociation Inhibitor, domain 2"/>
    <property type="match status" value="1"/>
</dbReference>
<accession>A0AAV0T540</accession>
<dbReference type="SUPFAM" id="SSF51905">
    <property type="entry name" value="FAD/NAD(P)-binding domain"/>
    <property type="match status" value="1"/>
</dbReference>
<dbReference type="EMBL" id="CANTFM010000213">
    <property type="protein sequence ID" value="CAI5714994.1"/>
    <property type="molecule type" value="Genomic_DNA"/>
</dbReference>
<keyword evidence="4" id="KW-0963">Cytoplasm</keyword>
<keyword evidence="6" id="KW-0472">Membrane</keyword>
<dbReference type="PIRSF" id="PIRSF016550">
    <property type="entry name" value="Rab_ger_ger_transf_A_euk"/>
    <property type="match status" value="1"/>
</dbReference>
<keyword evidence="8" id="KW-1185">Reference proteome</keyword>
<evidence type="ECO:0000256" key="6">
    <source>
        <dbReference type="SAM" id="Phobius"/>
    </source>
</evidence>
<organism evidence="7 8">
    <name type="scientific">Peronospora destructor</name>
    <dbReference type="NCBI Taxonomy" id="86335"/>
    <lineage>
        <taxon>Eukaryota</taxon>
        <taxon>Sar</taxon>
        <taxon>Stramenopiles</taxon>
        <taxon>Oomycota</taxon>
        <taxon>Peronosporomycetes</taxon>
        <taxon>Peronosporales</taxon>
        <taxon>Peronosporaceae</taxon>
        <taxon>Peronospora</taxon>
    </lineage>
</organism>
<dbReference type="InterPro" id="IPR018203">
    <property type="entry name" value="GDP_dissociation_inhibitor"/>
</dbReference>
<feature type="region of interest" description="Disordered" evidence="5">
    <location>
        <begin position="638"/>
        <end position="724"/>
    </location>
</feature>
<gene>
    <name evidence="7" type="ORF">PDE001_LOCUS1242</name>
</gene>
<dbReference type="Proteomes" id="UP001162029">
    <property type="component" value="Unassembled WGS sequence"/>
</dbReference>
<keyword evidence="3" id="KW-0343">GTPase activation</keyword>
<reference evidence="7" key="1">
    <citation type="submission" date="2022-12" db="EMBL/GenBank/DDBJ databases">
        <authorList>
            <person name="Webb A."/>
        </authorList>
    </citation>
    <scope>NUCLEOTIDE SEQUENCE</scope>
    <source>
        <strain evidence="7">Pd1</strain>
    </source>
</reference>
<evidence type="ECO:0000256" key="3">
    <source>
        <dbReference type="ARBA" id="ARBA00022468"/>
    </source>
</evidence>
<name>A0AAV0T540_9STRA</name>
<dbReference type="GO" id="GO:0005634">
    <property type="term" value="C:nucleus"/>
    <property type="evidence" value="ECO:0007669"/>
    <property type="project" value="TreeGrafter"/>
</dbReference>
<feature type="transmembrane region" description="Helical" evidence="6">
    <location>
        <begin position="12"/>
        <end position="31"/>
    </location>
</feature>
<comment type="similarity">
    <text evidence="2">Belongs to the Rab GDI family.</text>
</comment>
<dbReference type="Gene3D" id="1.10.405.10">
    <property type="entry name" value="Guanine Nucleotide Dissociation Inhibitor, domain 1"/>
    <property type="match status" value="1"/>
</dbReference>
<dbReference type="InterPro" id="IPR036188">
    <property type="entry name" value="FAD/NAD-bd_sf"/>
</dbReference>
<proteinExistence type="inferred from homology"/>